<dbReference type="EMBL" id="GGEC01023201">
    <property type="protein sequence ID" value="MBX03685.1"/>
    <property type="molecule type" value="Transcribed_RNA"/>
</dbReference>
<reference evidence="1" key="1">
    <citation type="submission" date="2018-02" db="EMBL/GenBank/DDBJ databases">
        <title>Rhizophora mucronata_Transcriptome.</title>
        <authorList>
            <person name="Meera S.P."/>
            <person name="Sreeshan A."/>
            <person name="Augustine A."/>
        </authorList>
    </citation>
    <scope>NUCLEOTIDE SEQUENCE</scope>
    <source>
        <tissue evidence="1">Leaf</tissue>
    </source>
</reference>
<protein>
    <submittedName>
        <fullName evidence="1">Putative adenylate cyclase regulatory protein</fullName>
    </submittedName>
</protein>
<evidence type="ECO:0000313" key="1">
    <source>
        <dbReference type="EMBL" id="MBX03685.1"/>
    </source>
</evidence>
<proteinExistence type="predicted"/>
<sequence length="44" mass="5184">MFYTYLCLVPRKHIKEKSVQTNKLAAPHPGIMLKKVYITFLFNT</sequence>
<organism evidence="1">
    <name type="scientific">Rhizophora mucronata</name>
    <name type="common">Asiatic mangrove</name>
    <dbReference type="NCBI Taxonomy" id="61149"/>
    <lineage>
        <taxon>Eukaryota</taxon>
        <taxon>Viridiplantae</taxon>
        <taxon>Streptophyta</taxon>
        <taxon>Embryophyta</taxon>
        <taxon>Tracheophyta</taxon>
        <taxon>Spermatophyta</taxon>
        <taxon>Magnoliopsida</taxon>
        <taxon>eudicotyledons</taxon>
        <taxon>Gunneridae</taxon>
        <taxon>Pentapetalae</taxon>
        <taxon>rosids</taxon>
        <taxon>fabids</taxon>
        <taxon>Malpighiales</taxon>
        <taxon>Rhizophoraceae</taxon>
        <taxon>Rhizophora</taxon>
    </lineage>
</organism>
<dbReference type="AlphaFoldDB" id="A0A2P2KD70"/>
<name>A0A2P2KD70_RHIMU</name>
<accession>A0A2P2KD70</accession>